<evidence type="ECO:0000256" key="1">
    <source>
        <dbReference type="SAM" id="Phobius"/>
    </source>
</evidence>
<feature type="transmembrane region" description="Helical" evidence="1">
    <location>
        <begin position="94"/>
        <end position="114"/>
    </location>
</feature>
<reference evidence="2 3" key="1">
    <citation type="submission" date="2024-01" db="EMBL/GenBank/DDBJ databases">
        <title>Comparative genomics of Cryptococcus and Kwoniella reveals pathogenesis evolution and contrasting modes of karyotype evolution via chromosome fusion or intercentromeric recombination.</title>
        <authorList>
            <person name="Coelho M.A."/>
            <person name="David-Palma M."/>
            <person name="Shea T."/>
            <person name="Bowers K."/>
            <person name="McGinley-Smith S."/>
            <person name="Mohammad A.W."/>
            <person name="Gnirke A."/>
            <person name="Yurkov A.M."/>
            <person name="Nowrousian M."/>
            <person name="Sun S."/>
            <person name="Cuomo C.A."/>
            <person name="Heitman J."/>
        </authorList>
    </citation>
    <scope>NUCLEOTIDE SEQUENCE [LARGE SCALE GENOMIC DNA]</scope>
    <source>
        <strain evidence="2 3">CBS 6074</strain>
    </source>
</reference>
<dbReference type="EMBL" id="CP144108">
    <property type="protein sequence ID" value="WWC92613.1"/>
    <property type="molecule type" value="Genomic_DNA"/>
</dbReference>
<keyword evidence="1" id="KW-1133">Transmembrane helix</keyword>
<dbReference type="RefSeq" id="XP_066079375.1">
    <property type="nucleotide sequence ID" value="XM_066223278.1"/>
</dbReference>
<gene>
    <name evidence="2" type="ORF">L201_007572</name>
</gene>
<evidence type="ECO:0008006" key="4">
    <source>
        <dbReference type="Google" id="ProtNLM"/>
    </source>
</evidence>
<keyword evidence="1" id="KW-0812">Transmembrane</keyword>
<evidence type="ECO:0000313" key="3">
    <source>
        <dbReference type="Proteomes" id="UP001355207"/>
    </source>
</evidence>
<dbReference type="GeneID" id="91098240"/>
<dbReference type="InterPro" id="IPR013901">
    <property type="entry name" value="Anthrone_oxy"/>
</dbReference>
<dbReference type="Pfam" id="PF08592">
    <property type="entry name" value="Anthrone_oxy"/>
    <property type="match status" value="1"/>
</dbReference>
<dbReference type="Proteomes" id="UP001355207">
    <property type="component" value="Chromosome 11"/>
</dbReference>
<protein>
    <recommendedName>
        <fullName evidence="4">Mitochondrial protein</fullName>
    </recommendedName>
</protein>
<feature type="transmembrane region" description="Helical" evidence="1">
    <location>
        <begin position="12"/>
        <end position="29"/>
    </location>
</feature>
<keyword evidence="1" id="KW-0472">Membrane</keyword>
<organism evidence="2 3">
    <name type="scientific">Kwoniella dendrophila CBS 6074</name>
    <dbReference type="NCBI Taxonomy" id="1295534"/>
    <lineage>
        <taxon>Eukaryota</taxon>
        <taxon>Fungi</taxon>
        <taxon>Dikarya</taxon>
        <taxon>Basidiomycota</taxon>
        <taxon>Agaricomycotina</taxon>
        <taxon>Tremellomycetes</taxon>
        <taxon>Tremellales</taxon>
        <taxon>Cryptococcaceae</taxon>
        <taxon>Kwoniella</taxon>
    </lineage>
</organism>
<proteinExistence type="predicted"/>
<feature type="transmembrane region" description="Helical" evidence="1">
    <location>
        <begin position="153"/>
        <end position="172"/>
    </location>
</feature>
<name>A0AAX4K695_9TREE</name>
<dbReference type="AlphaFoldDB" id="A0AAX4K695"/>
<sequence>MSPIDSLTQLPAPSITLALGGLTTAYVFFGNITDTQRGLIAYLNGRLTPIKLGDKDRAKVWFGYYDPAHEWVITVSLISSILNLSTSYTHKSNLISKLTLTSGITSILIVPYTFGVRLPLINSRLIELSKDSTEHRNENEAKTLIEIWEKKHLVRMVFYAGAWITSFAAIVLDGRI</sequence>
<evidence type="ECO:0000313" key="2">
    <source>
        <dbReference type="EMBL" id="WWC92613.1"/>
    </source>
</evidence>
<accession>A0AAX4K695</accession>
<keyword evidence="3" id="KW-1185">Reference proteome</keyword>